<evidence type="ECO:0000313" key="2">
    <source>
        <dbReference type="EMBL" id="ODS23188.1"/>
    </source>
</evidence>
<dbReference type="SUPFAM" id="SSF54523">
    <property type="entry name" value="Pili subunits"/>
    <property type="match status" value="1"/>
</dbReference>
<dbReference type="Gene3D" id="3.30.700.10">
    <property type="entry name" value="Glycoprotein, Type 4 Pilin"/>
    <property type="match status" value="1"/>
</dbReference>
<organism evidence="2 3">
    <name type="scientific">Candidatus Endobugula sertula</name>
    <name type="common">Bugula neritina bacterial symbiont</name>
    <dbReference type="NCBI Taxonomy" id="62101"/>
    <lineage>
        <taxon>Bacteria</taxon>
        <taxon>Pseudomonadati</taxon>
        <taxon>Pseudomonadota</taxon>
        <taxon>Gammaproteobacteria</taxon>
        <taxon>Cellvibrionales</taxon>
        <taxon>Cellvibrionaceae</taxon>
        <taxon>Candidatus Endobugula</taxon>
    </lineage>
</organism>
<dbReference type="NCBIfam" id="TIGR02532">
    <property type="entry name" value="IV_pilin_GFxxxE"/>
    <property type="match status" value="1"/>
</dbReference>
<dbReference type="InterPro" id="IPR045584">
    <property type="entry name" value="Pilin-like"/>
</dbReference>
<keyword evidence="1" id="KW-1133">Transmembrane helix</keyword>
<proteinExistence type="predicted"/>
<dbReference type="Pfam" id="PF07963">
    <property type="entry name" value="N_methyl"/>
    <property type="match status" value="1"/>
</dbReference>
<dbReference type="EMBL" id="MDLC01000036">
    <property type="protein sequence ID" value="ODS23188.1"/>
    <property type="molecule type" value="Genomic_DNA"/>
</dbReference>
<evidence type="ECO:0000313" key="3">
    <source>
        <dbReference type="Proteomes" id="UP000242502"/>
    </source>
</evidence>
<dbReference type="STRING" id="62101.AB835_10120"/>
<evidence type="ECO:0008006" key="4">
    <source>
        <dbReference type="Google" id="ProtNLM"/>
    </source>
</evidence>
<reference evidence="2 3" key="1">
    <citation type="journal article" date="2016" name="Appl. Environ. Microbiol.">
        <title>Lack of Overt Genome Reduction in the Bryostatin-Producing Bryozoan Symbiont "Candidatus Endobugula sertula".</title>
        <authorList>
            <person name="Miller I.J."/>
            <person name="Vanee N."/>
            <person name="Fong S.S."/>
            <person name="Lim-Fong G.E."/>
            <person name="Kwan J.C."/>
        </authorList>
    </citation>
    <scope>NUCLEOTIDE SEQUENCE [LARGE SCALE GENOMIC DNA]</scope>
    <source>
        <strain evidence="2">AB1-4</strain>
    </source>
</reference>
<accession>A0A1D2QNN4</accession>
<dbReference type="Proteomes" id="UP000242502">
    <property type="component" value="Unassembled WGS sequence"/>
</dbReference>
<evidence type="ECO:0000256" key="1">
    <source>
        <dbReference type="SAM" id="Phobius"/>
    </source>
</evidence>
<gene>
    <name evidence="2" type="ORF">AB835_10120</name>
</gene>
<protein>
    <recommendedName>
        <fullName evidence="4">Prepilin-type N-terminal cleavage/methylation domain-containing protein</fullName>
    </recommendedName>
</protein>
<name>A0A1D2QNN4_9GAMM</name>
<comment type="caution">
    <text evidence="2">The sequence shown here is derived from an EMBL/GenBank/DDBJ whole genome shotgun (WGS) entry which is preliminary data.</text>
</comment>
<dbReference type="InterPro" id="IPR012902">
    <property type="entry name" value="N_methyl_site"/>
</dbReference>
<keyword evidence="1" id="KW-0812">Transmembrane</keyword>
<keyword evidence="1" id="KW-0472">Membrane</keyword>
<feature type="transmembrane region" description="Helical" evidence="1">
    <location>
        <begin position="12"/>
        <end position="35"/>
    </location>
</feature>
<dbReference type="PROSITE" id="PS00409">
    <property type="entry name" value="PROKAR_NTER_METHYL"/>
    <property type="match status" value="1"/>
</dbReference>
<sequence>MAEAFVSIDDQTGFTLLELIAVLVITGILAVSVSLRFSATDVDLQAAKSDLLAALIFAREIAMARSDGSANVVVVTTSNSIDVQVNGVSISSSYQSYPLSLPSNVSLSSGIGSLAFNRLGEAAEHLFTLTQGSFSESITVSGVGYAY</sequence>
<dbReference type="AlphaFoldDB" id="A0A1D2QNN4"/>